<sequence length="211" mass="22405">MNDLIVQQPDLNGTPAAHLFLLFHGVGGSAEDLHALGTALAIRHPRAWIISVQASQPSDQGLGWQWFSVRGVTDDNRADRVANAMPSFLQAVARWQQHSGVPASHTTLLGFSQGAIMALATTQQALPAASRVAALAGRFAVAPTQVLPGMRIHLLHGQADTVVPTQASVDAYTQLQALRATVTLDIFPHLGHGIDARVAARLWERLADGAG</sequence>
<evidence type="ECO:0000313" key="2">
    <source>
        <dbReference type="Proteomes" id="UP001076464"/>
    </source>
</evidence>
<keyword evidence="2" id="KW-1185">Reference proteome</keyword>
<dbReference type="EMBL" id="JAPPUY010000004">
    <property type="protein sequence ID" value="MCY4746741.1"/>
    <property type="molecule type" value="Genomic_DNA"/>
</dbReference>
<accession>A0ACC6CEC5</accession>
<reference evidence="1" key="1">
    <citation type="submission" date="2022-08" db="EMBL/GenBank/DDBJ databases">
        <title>Genome sequencing of Pelomonas sp. UHG3.</title>
        <authorList>
            <person name="So Y."/>
        </authorList>
    </citation>
    <scope>NUCLEOTIDE SEQUENCE</scope>
    <source>
        <strain evidence="1">UHG3</strain>
    </source>
</reference>
<comment type="caution">
    <text evidence="1">The sequence shown here is derived from an EMBL/GenBank/DDBJ whole genome shotgun (WGS) entry which is preliminary data.</text>
</comment>
<protein>
    <submittedName>
        <fullName evidence="1">Esterase</fullName>
    </submittedName>
</protein>
<name>A0ACC6CEC5_9BURK</name>
<dbReference type="Proteomes" id="UP001076464">
    <property type="component" value="Unassembled WGS sequence"/>
</dbReference>
<gene>
    <name evidence="1" type="primary">ypfH</name>
    <name evidence="1" type="ORF">NYO99_17325</name>
</gene>
<proteinExistence type="predicted"/>
<evidence type="ECO:0000313" key="1">
    <source>
        <dbReference type="EMBL" id="MCY4746741.1"/>
    </source>
</evidence>
<organism evidence="1 2">
    <name type="scientific">Roseateles hydrophilus</name>
    <dbReference type="NCBI Taxonomy" id="2975054"/>
    <lineage>
        <taxon>Bacteria</taxon>
        <taxon>Pseudomonadati</taxon>
        <taxon>Pseudomonadota</taxon>
        <taxon>Betaproteobacteria</taxon>
        <taxon>Burkholderiales</taxon>
        <taxon>Sphaerotilaceae</taxon>
        <taxon>Roseateles</taxon>
    </lineage>
</organism>